<evidence type="ECO:0000256" key="4">
    <source>
        <dbReference type="ARBA" id="ARBA00022676"/>
    </source>
</evidence>
<evidence type="ECO:0000256" key="17">
    <source>
        <dbReference type="RuleBase" id="RU368119"/>
    </source>
</evidence>
<comment type="subcellular location">
    <subcellularLocation>
        <location evidence="1 17">Golgi apparatus membrane</location>
        <topology evidence="1 17">Single-pass type II membrane protein</topology>
    </subcellularLocation>
</comment>
<name>A0AAF3F4N8_9BILA</name>
<evidence type="ECO:0000256" key="6">
    <source>
        <dbReference type="ARBA" id="ARBA00022692"/>
    </source>
</evidence>
<dbReference type="EC" id="2.4.1.101" evidence="14 17"/>
<sequence>MSKSLWEELGPIWPAGFWDDWFREPDIRKNRSCIRPEISRTAMTLFGKKGASEGLFFTKHLVKITLNKDPVEFTKTNLDYLKKSAYDSIFQKTVYEETQVINIDDVFRIPKSGSVRVYYSANMDYIKKADKLQIMHDYKAGVPRTAYQGVVTSYLDGLRVFLVPNTTLVHGYDKKWEVPPGME</sequence>
<evidence type="ECO:0000256" key="11">
    <source>
        <dbReference type="ARBA" id="ARBA00023136"/>
    </source>
</evidence>
<keyword evidence="9" id="KW-1133">Transmembrane helix</keyword>
<keyword evidence="4 17" id="KW-0328">Glycosyltransferase</keyword>
<evidence type="ECO:0000256" key="13">
    <source>
        <dbReference type="ARBA" id="ARBA00037706"/>
    </source>
</evidence>
<comment type="catalytic activity">
    <reaction evidence="16 17">
        <text>N(4)-(alpha-D-Man-(1-&gt;3)-[alpha-D-Man-(1-&gt;3)-[alpha-D-Man-(1-&gt;6)]-alpha-D-Man-(1-&gt;6)]-beta-D-Man-(1-&gt;4)-beta-D-GlcNAc-(1-&gt;4)-beta-D-GlcNAc)-L-asparaginyl-[protein] (N-glucan mannose isomer 5A1,2) + UDP-N-acetyl-alpha-D-glucosamine = N(4)-{beta-D-GlcNAc-(1-&gt;2)-alpha-D-Man-(1-&gt;3)-[alpha-D-Man-(1-&gt;3)-[alpha-D-Man-(1-&gt;6)]-alpha-D-Man-(1-&gt;6)]-beta-D-Man-(1-&gt;4)-beta-D-GlcNAc-(1-&gt;4)-beta-D-GlcNAc}-L-asparaginyl-[protein] + UDP + H(+)</text>
        <dbReference type="Rhea" id="RHEA:11456"/>
        <dbReference type="Rhea" id="RHEA-COMP:14367"/>
        <dbReference type="Rhea" id="RHEA-COMP:14368"/>
        <dbReference type="ChEBI" id="CHEBI:15378"/>
        <dbReference type="ChEBI" id="CHEBI:57705"/>
        <dbReference type="ChEBI" id="CHEBI:58223"/>
        <dbReference type="ChEBI" id="CHEBI:59087"/>
        <dbReference type="ChEBI" id="CHEBI:60625"/>
        <dbReference type="EC" id="2.4.1.101"/>
    </reaction>
</comment>
<dbReference type="AlphaFoldDB" id="A0AAF3F4N8"/>
<dbReference type="Pfam" id="PF03071">
    <property type="entry name" value="GNT-I"/>
    <property type="match status" value="1"/>
</dbReference>
<evidence type="ECO:0000256" key="9">
    <source>
        <dbReference type="ARBA" id="ARBA00022989"/>
    </source>
</evidence>
<comment type="pathway">
    <text evidence="2 17">Protein modification; protein glycosylation.</text>
</comment>
<evidence type="ECO:0000256" key="15">
    <source>
        <dbReference type="ARBA" id="ARBA00041712"/>
    </source>
</evidence>
<dbReference type="Proteomes" id="UP000887575">
    <property type="component" value="Unassembled WGS sequence"/>
</dbReference>
<keyword evidence="10 17" id="KW-0333">Golgi apparatus</keyword>
<keyword evidence="8 17" id="KW-0735">Signal-anchor</keyword>
<evidence type="ECO:0000256" key="8">
    <source>
        <dbReference type="ARBA" id="ARBA00022968"/>
    </source>
</evidence>
<evidence type="ECO:0000256" key="10">
    <source>
        <dbReference type="ARBA" id="ARBA00023034"/>
    </source>
</evidence>
<evidence type="ECO:0000256" key="7">
    <source>
        <dbReference type="ARBA" id="ARBA00022723"/>
    </source>
</evidence>
<dbReference type="GO" id="GO:0003827">
    <property type="term" value="F:alpha-1,3-mannosylglycoprotein 2-beta-N-acetylglucosaminyltransferase activity"/>
    <property type="evidence" value="ECO:0007669"/>
    <property type="project" value="UniProtKB-UniRule"/>
</dbReference>
<evidence type="ECO:0000256" key="5">
    <source>
        <dbReference type="ARBA" id="ARBA00022679"/>
    </source>
</evidence>
<keyword evidence="12 17" id="KW-0464">Manganese</keyword>
<organism evidence="18 19">
    <name type="scientific">Mesorhabditis belari</name>
    <dbReference type="NCBI Taxonomy" id="2138241"/>
    <lineage>
        <taxon>Eukaryota</taxon>
        <taxon>Metazoa</taxon>
        <taxon>Ecdysozoa</taxon>
        <taxon>Nematoda</taxon>
        <taxon>Chromadorea</taxon>
        <taxon>Rhabditida</taxon>
        <taxon>Rhabditina</taxon>
        <taxon>Rhabditomorpha</taxon>
        <taxon>Rhabditoidea</taxon>
        <taxon>Rhabditidae</taxon>
        <taxon>Mesorhabditinae</taxon>
        <taxon>Mesorhabditis</taxon>
    </lineage>
</organism>
<accession>A0AAF3F4N8</accession>
<evidence type="ECO:0000256" key="16">
    <source>
        <dbReference type="ARBA" id="ARBA00049421"/>
    </source>
</evidence>
<keyword evidence="5" id="KW-0808">Transferase</keyword>
<dbReference type="Gene3D" id="3.10.180.20">
    <property type="entry name" value="N-Acetylglucosaminyltransferase I, Domain 2"/>
    <property type="match status" value="1"/>
</dbReference>
<dbReference type="WBParaSite" id="MBELARI_LOCUS21549">
    <property type="protein sequence ID" value="MBELARI_LOCUS21549"/>
    <property type="gene ID" value="MBELARI_LOCUS21549"/>
</dbReference>
<comment type="cofactor">
    <cofactor evidence="17">
        <name>Mn(2+)</name>
        <dbReference type="ChEBI" id="CHEBI:29035"/>
    </cofactor>
    <text evidence="17">The cofactor is mostly bound to the substrate.</text>
</comment>
<evidence type="ECO:0000256" key="2">
    <source>
        <dbReference type="ARBA" id="ARBA00004922"/>
    </source>
</evidence>
<dbReference type="SUPFAM" id="SSF53448">
    <property type="entry name" value="Nucleotide-diphospho-sugar transferases"/>
    <property type="match status" value="1"/>
</dbReference>
<reference evidence="19" key="1">
    <citation type="submission" date="2024-02" db="UniProtKB">
        <authorList>
            <consortium name="WormBaseParasite"/>
        </authorList>
    </citation>
    <scope>IDENTIFICATION</scope>
</reference>
<keyword evidence="7 17" id="KW-0479">Metal-binding</keyword>
<dbReference type="InterPro" id="IPR004139">
    <property type="entry name" value="Glyco_trans_13"/>
</dbReference>
<evidence type="ECO:0000256" key="1">
    <source>
        <dbReference type="ARBA" id="ARBA00004323"/>
    </source>
</evidence>
<comment type="function">
    <text evidence="13 17">Initiates complex N-linked carbohydrate formation. Essential for the conversion of high-mannose to hybrid and complex N-glycans.</text>
</comment>
<keyword evidence="11" id="KW-0472">Membrane</keyword>
<dbReference type="InterPro" id="IPR029044">
    <property type="entry name" value="Nucleotide-diphossugar_trans"/>
</dbReference>
<dbReference type="PANTHER" id="PTHR10468:SF0">
    <property type="entry name" value="ALPHA-1,3-MANNOSYL-GLYCOPROTEIN 2-BETA-N-ACETYLGLUCOSAMINYLTRANSFERASE"/>
    <property type="match status" value="1"/>
</dbReference>
<keyword evidence="18" id="KW-1185">Reference proteome</keyword>
<evidence type="ECO:0000256" key="12">
    <source>
        <dbReference type="ARBA" id="ARBA00023211"/>
    </source>
</evidence>
<proteinExistence type="inferred from homology"/>
<dbReference type="GO" id="GO:0030145">
    <property type="term" value="F:manganese ion binding"/>
    <property type="evidence" value="ECO:0007669"/>
    <property type="project" value="UniProtKB-UniRule"/>
</dbReference>
<evidence type="ECO:0000256" key="14">
    <source>
        <dbReference type="ARBA" id="ARBA00038949"/>
    </source>
</evidence>
<evidence type="ECO:0000256" key="3">
    <source>
        <dbReference type="ARBA" id="ARBA00006492"/>
    </source>
</evidence>
<evidence type="ECO:0000313" key="19">
    <source>
        <dbReference type="WBParaSite" id="MBELARI_LOCUS21549"/>
    </source>
</evidence>
<dbReference type="GO" id="GO:0000139">
    <property type="term" value="C:Golgi membrane"/>
    <property type="evidence" value="ECO:0007669"/>
    <property type="project" value="UniProtKB-SubCell"/>
</dbReference>
<dbReference type="Gene3D" id="3.90.550.10">
    <property type="entry name" value="Spore Coat Polysaccharide Biosynthesis Protein SpsA, Chain A"/>
    <property type="match status" value="1"/>
</dbReference>
<evidence type="ECO:0000313" key="18">
    <source>
        <dbReference type="Proteomes" id="UP000887575"/>
    </source>
</evidence>
<comment type="similarity">
    <text evidence="3 17">Belongs to the glycosyltransferase 13 family.</text>
</comment>
<dbReference type="InterPro" id="IPR052261">
    <property type="entry name" value="Glycosyltransferase_13"/>
</dbReference>
<protein>
    <recommendedName>
        <fullName evidence="14 17">Alpha-1,3-mannosyl-glycoprotein 2-beta-N-acetylglucosaminyltransferase</fullName>
        <shortName evidence="17">GNT-I</shortName>
        <shortName evidence="17">GlcNAc-T I</shortName>
        <ecNumber evidence="14 17">2.4.1.101</ecNumber>
    </recommendedName>
    <alternativeName>
        <fullName evidence="15 17">N-glycosyl-oligosaccharide-glycoprotein N-acetylglucosaminyltransferase I</fullName>
    </alternativeName>
</protein>
<dbReference type="PANTHER" id="PTHR10468">
    <property type="entry name" value="PROTEIN O-LINKED-MANNOSE BETA-1,2-N-ACETYLGLUCOSAMINYLTRANSFERASE 1/ALPHA-1,3-MANNOSYL-GLYCOPROTEIN 2-BETA-N-ACETYLGLUCOSAMINYLTRANSFERASE"/>
    <property type="match status" value="1"/>
</dbReference>
<keyword evidence="6" id="KW-0812">Transmembrane</keyword>
<dbReference type="GO" id="GO:0006487">
    <property type="term" value="P:protein N-linked glycosylation"/>
    <property type="evidence" value="ECO:0007669"/>
    <property type="project" value="TreeGrafter"/>
</dbReference>